<dbReference type="SUPFAM" id="SSF47005">
    <property type="entry name" value="Peripheral subunit-binding domain of 2-oxo acid dehydrogenase complex"/>
    <property type="match status" value="1"/>
</dbReference>
<dbReference type="GO" id="GO:0005739">
    <property type="term" value="C:mitochondrion"/>
    <property type="evidence" value="ECO:0007669"/>
    <property type="project" value="TreeGrafter"/>
</dbReference>
<evidence type="ECO:0000313" key="3">
    <source>
        <dbReference type="EMBL" id="KHN87284.1"/>
    </source>
</evidence>
<feature type="compositionally biased region" description="Low complexity" evidence="1">
    <location>
        <begin position="136"/>
        <end position="153"/>
    </location>
</feature>
<evidence type="ECO:0000256" key="1">
    <source>
        <dbReference type="SAM" id="MobiDB-lite"/>
    </source>
</evidence>
<dbReference type="GO" id="GO:0016746">
    <property type="term" value="F:acyltransferase activity"/>
    <property type="evidence" value="ECO:0007669"/>
    <property type="project" value="InterPro"/>
</dbReference>
<dbReference type="InterPro" id="IPR045257">
    <property type="entry name" value="E2/Pdx1"/>
</dbReference>
<comment type="caution">
    <text evidence="3">The sequence shown here is derived from an EMBL/GenBank/DDBJ whole genome shotgun (WGS) entry which is preliminary data.</text>
</comment>
<accession>A0A0B2W0W9</accession>
<keyword evidence="4" id="KW-1185">Reference proteome</keyword>
<dbReference type="InterPro" id="IPR023213">
    <property type="entry name" value="CAT-like_dom_sf"/>
</dbReference>
<dbReference type="InterPro" id="IPR001078">
    <property type="entry name" value="2-oxoacid_DH_actylTfrase"/>
</dbReference>
<dbReference type="PANTHER" id="PTHR23151:SF90">
    <property type="entry name" value="DIHYDROLIPOYLLYSINE-RESIDUE ACETYLTRANSFERASE COMPONENT OF PYRUVATE DEHYDROGENASE COMPLEX, MITOCHONDRIAL-RELATED"/>
    <property type="match status" value="1"/>
</dbReference>
<sequence length="541" mass="56222">MSEGWERYPSAKEVLTQTKEVTHKARNENKGKMGKCELLLQNSTSVSVYICASMRSAALLPVARQLRCLSSATSSTNTILGPAVRSMLILYDINQKNLKPTGPKGNLLKTDVLQFIDAGKLSPVPPKAVPPPPTPTVSAPPTAAAPKASPAAAAPKAKPAPAVAAATPAAPAEPQLFIDAGKLSPVPPKAVPPPPTPTVSAPPTAAAPKASPAAAAPKAKPAPAVAAATPAAPAEPQLFIDAGKLSPVPPKAVPPPPTPTVSAPPTAAAPKASPAAAAPKAKPAPAVAAATPAAPAEPQLVSKRRPPRYTDIPLTNMRAVIARRLVESKQGTPHTYAVQKIDSDNVNALRKKLKKEGVSVSINDFIIKACACALRAVPEVNVKWVKDHVEPLPNVDISVAVATPTGLITPIVFKADTLGVAQIGSKVRELAKKARANKLTLEEFQGGTFTVSNLGMYGSISHFTAIINPPQAAIMAIGGGIDELETDLSSTNRFQVTLCYDGRAISVPDAQRFLEHFALAFKEPDLMVADTKAFVDFSQLL</sequence>
<feature type="compositionally biased region" description="Pro residues" evidence="1">
    <location>
        <begin position="247"/>
        <end position="259"/>
    </location>
</feature>
<feature type="domain" description="2-oxoacid dehydrogenase acyltransferase catalytic" evidence="2">
    <location>
        <begin position="308"/>
        <end position="528"/>
    </location>
</feature>
<name>A0A0B2W0W9_TOXCA</name>
<dbReference type="InterPro" id="IPR036625">
    <property type="entry name" value="E3-bd_dom_sf"/>
</dbReference>
<proteinExistence type="predicted"/>
<dbReference type="SUPFAM" id="SSF52777">
    <property type="entry name" value="CoA-dependent acyltransferases"/>
    <property type="match status" value="1"/>
</dbReference>
<dbReference type="EMBL" id="JPKZ01000441">
    <property type="protein sequence ID" value="KHN87284.1"/>
    <property type="molecule type" value="Genomic_DNA"/>
</dbReference>
<dbReference type="GO" id="GO:0045254">
    <property type="term" value="C:pyruvate dehydrogenase complex"/>
    <property type="evidence" value="ECO:0007669"/>
    <property type="project" value="InterPro"/>
</dbReference>
<feature type="region of interest" description="Disordered" evidence="1">
    <location>
        <begin position="122"/>
        <end position="153"/>
    </location>
</feature>
<keyword evidence="3" id="KW-0808">Transferase</keyword>
<reference evidence="3 4" key="1">
    <citation type="submission" date="2014-11" db="EMBL/GenBank/DDBJ databases">
        <title>Genetic blueprint of the zoonotic pathogen Toxocara canis.</title>
        <authorList>
            <person name="Zhu X.-Q."/>
            <person name="Korhonen P.K."/>
            <person name="Cai H."/>
            <person name="Young N.D."/>
            <person name="Nejsum P."/>
            <person name="von Samson-Himmelstjerna G."/>
            <person name="Boag P.R."/>
            <person name="Tan P."/>
            <person name="Li Q."/>
            <person name="Min J."/>
            <person name="Yang Y."/>
            <person name="Wang X."/>
            <person name="Fang X."/>
            <person name="Hall R.S."/>
            <person name="Hofmann A."/>
            <person name="Sternberg P.W."/>
            <person name="Jex A.R."/>
            <person name="Gasser R.B."/>
        </authorList>
    </citation>
    <scope>NUCLEOTIDE SEQUENCE [LARGE SCALE GENOMIC DNA]</scope>
    <source>
        <strain evidence="3">PN_DK_2014</strain>
    </source>
</reference>
<dbReference type="Proteomes" id="UP000031036">
    <property type="component" value="Unassembled WGS sequence"/>
</dbReference>
<feature type="compositionally biased region" description="Pro residues" evidence="1">
    <location>
        <begin position="185"/>
        <end position="197"/>
    </location>
</feature>
<dbReference type="OrthoDB" id="537444at2759"/>
<feature type="region of interest" description="Disordered" evidence="1">
    <location>
        <begin position="245"/>
        <end position="299"/>
    </location>
</feature>
<dbReference type="Gene3D" id="3.30.559.10">
    <property type="entry name" value="Chloramphenicol acetyltransferase-like domain"/>
    <property type="match status" value="1"/>
</dbReference>
<dbReference type="AlphaFoldDB" id="A0A0B2W0W9"/>
<protein>
    <submittedName>
        <fullName evidence="3">Dihydrolipoyllysine-residue acetyltransferase component of pyruvate dehydrogenase complex, mitochondrial</fullName>
    </submittedName>
</protein>
<dbReference type="GO" id="GO:0006086">
    <property type="term" value="P:pyruvate decarboxylation to acetyl-CoA"/>
    <property type="evidence" value="ECO:0007669"/>
    <property type="project" value="InterPro"/>
</dbReference>
<dbReference type="Pfam" id="PF00198">
    <property type="entry name" value="2-oxoacid_dh"/>
    <property type="match status" value="1"/>
</dbReference>
<keyword evidence="3" id="KW-0670">Pyruvate</keyword>
<feature type="compositionally biased region" description="Pro residues" evidence="1">
    <location>
        <begin position="123"/>
        <end position="135"/>
    </location>
</feature>
<feature type="region of interest" description="Disordered" evidence="1">
    <location>
        <begin position="180"/>
        <end position="215"/>
    </location>
</feature>
<feature type="compositionally biased region" description="Low complexity" evidence="1">
    <location>
        <begin position="198"/>
        <end position="215"/>
    </location>
</feature>
<feature type="compositionally biased region" description="Low complexity" evidence="1">
    <location>
        <begin position="260"/>
        <end position="296"/>
    </location>
</feature>
<dbReference type="Gene3D" id="4.10.320.10">
    <property type="entry name" value="E3-binding domain"/>
    <property type="match status" value="1"/>
</dbReference>
<evidence type="ECO:0000259" key="2">
    <source>
        <dbReference type="Pfam" id="PF00198"/>
    </source>
</evidence>
<dbReference type="PANTHER" id="PTHR23151">
    <property type="entry name" value="DIHYDROLIPOAMIDE ACETYL/SUCCINYL-TRANSFERASE-RELATED"/>
    <property type="match status" value="1"/>
</dbReference>
<organism evidence="3 4">
    <name type="scientific">Toxocara canis</name>
    <name type="common">Canine roundworm</name>
    <dbReference type="NCBI Taxonomy" id="6265"/>
    <lineage>
        <taxon>Eukaryota</taxon>
        <taxon>Metazoa</taxon>
        <taxon>Ecdysozoa</taxon>
        <taxon>Nematoda</taxon>
        <taxon>Chromadorea</taxon>
        <taxon>Rhabditida</taxon>
        <taxon>Spirurina</taxon>
        <taxon>Ascaridomorpha</taxon>
        <taxon>Ascaridoidea</taxon>
        <taxon>Toxocaridae</taxon>
        <taxon>Toxocara</taxon>
    </lineage>
</organism>
<dbReference type="STRING" id="6265.A0A0B2W0W9"/>
<evidence type="ECO:0000313" key="4">
    <source>
        <dbReference type="Proteomes" id="UP000031036"/>
    </source>
</evidence>
<gene>
    <name evidence="3" type="primary">F23B12.5</name>
    <name evidence="3" type="ORF">Tcan_17910</name>
</gene>